<comment type="caution">
    <text evidence="6">The sequence shown here is derived from an EMBL/GenBank/DDBJ whole genome shotgun (WGS) entry which is preliminary data.</text>
</comment>
<proteinExistence type="predicted"/>
<feature type="domain" description="TauD/TfdA-like" evidence="5">
    <location>
        <begin position="28"/>
        <end position="313"/>
    </location>
</feature>
<sequence>MSLSSATLLHAVTQSPDGPPLLHADAGADPVGWADRHRTALRAVVAEHGCILVRGLGLADPAGAETVFRRLTDSLMADREPFAPRRTYAEGVYSATKWPTDQPMCLHHESSYALDFPGLLLFACLDAPTEGGATPVADAEAVLTSLPTTLVDRFEREGWLLTRTYHEEIGASVAEAFGTEDRGIVERYCRAQGIDFAWQSDGSLHTRQHRAAVLRHPVTGRRCWFNQIAFLNEWTMEPEVREYLIDVYGADALPFNTRFGNGDPVDADIVSAINGAYDEHVRRTPWRSGDLLLVDNIRTAHGRDPFEGPREVLAGLGDPVRLTDCAPTGGVRAA</sequence>
<dbReference type="PANTHER" id="PTHR10696">
    <property type="entry name" value="GAMMA-BUTYROBETAINE HYDROXYLASE-RELATED"/>
    <property type="match status" value="1"/>
</dbReference>
<dbReference type="InterPro" id="IPR042098">
    <property type="entry name" value="TauD-like_sf"/>
</dbReference>
<keyword evidence="3" id="KW-0408">Iron</keyword>
<evidence type="ECO:0000256" key="1">
    <source>
        <dbReference type="ARBA" id="ARBA00001954"/>
    </source>
</evidence>
<keyword evidence="4" id="KW-0045">Antibiotic biosynthesis</keyword>
<evidence type="ECO:0000256" key="4">
    <source>
        <dbReference type="ARBA" id="ARBA00023194"/>
    </source>
</evidence>
<evidence type="ECO:0000313" key="7">
    <source>
        <dbReference type="Proteomes" id="UP001601303"/>
    </source>
</evidence>
<keyword evidence="7" id="KW-1185">Reference proteome</keyword>
<evidence type="ECO:0000259" key="5">
    <source>
        <dbReference type="Pfam" id="PF02668"/>
    </source>
</evidence>
<evidence type="ECO:0000256" key="3">
    <source>
        <dbReference type="ARBA" id="ARBA00023004"/>
    </source>
</evidence>
<protein>
    <submittedName>
        <fullName evidence="6">TauD/TfdA family dioxygenase</fullName>
        <ecNumber evidence="6">1.14.11.-</ecNumber>
    </submittedName>
</protein>
<dbReference type="PANTHER" id="PTHR10696:SF56">
    <property type="entry name" value="TAUD_TFDA-LIKE DOMAIN-CONTAINING PROTEIN"/>
    <property type="match status" value="1"/>
</dbReference>
<dbReference type="EMBL" id="JBIAHM010000012">
    <property type="protein sequence ID" value="MFE9603199.1"/>
    <property type="molecule type" value="Genomic_DNA"/>
</dbReference>
<gene>
    <name evidence="6" type="ORF">ACFYNQ_32130</name>
</gene>
<dbReference type="EC" id="1.14.11.-" evidence="6"/>
<keyword evidence="6" id="KW-0223">Dioxygenase</keyword>
<dbReference type="SUPFAM" id="SSF51197">
    <property type="entry name" value="Clavaminate synthase-like"/>
    <property type="match status" value="1"/>
</dbReference>
<dbReference type="RefSeq" id="WP_388111624.1">
    <property type="nucleotide sequence ID" value="NZ_JBIAHM010000012.1"/>
</dbReference>
<dbReference type="Proteomes" id="UP001601303">
    <property type="component" value="Unassembled WGS sequence"/>
</dbReference>
<dbReference type="Pfam" id="PF02668">
    <property type="entry name" value="TauD"/>
    <property type="match status" value="1"/>
</dbReference>
<evidence type="ECO:0000256" key="2">
    <source>
        <dbReference type="ARBA" id="ARBA00023002"/>
    </source>
</evidence>
<dbReference type="InterPro" id="IPR003819">
    <property type="entry name" value="TauD/TfdA-like"/>
</dbReference>
<dbReference type="GO" id="GO:0051213">
    <property type="term" value="F:dioxygenase activity"/>
    <property type="evidence" value="ECO:0007669"/>
    <property type="project" value="UniProtKB-KW"/>
</dbReference>
<reference evidence="6 7" key="1">
    <citation type="submission" date="2024-10" db="EMBL/GenBank/DDBJ databases">
        <title>The Natural Products Discovery Center: Release of the First 8490 Sequenced Strains for Exploring Actinobacteria Biosynthetic Diversity.</title>
        <authorList>
            <person name="Kalkreuter E."/>
            <person name="Kautsar S.A."/>
            <person name="Yang D."/>
            <person name="Bader C.D."/>
            <person name="Teijaro C.N."/>
            <person name="Fluegel L."/>
            <person name="Davis C.M."/>
            <person name="Simpson J.R."/>
            <person name="Lauterbach L."/>
            <person name="Steele A.D."/>
            <person name="Gui C."/>
            <person name="Meng S."/>
            <person name="Li G."/>
            <person name="Viehrig K."/>
            <person name="Ye F."/>
            <person name="Su P."/>
            <person name="Kiefer A.F."/>
            <person name="Nichols A."/>
            <person name="Cepeda A.J."/>
            <person name="Yan W."/>
            <person name="Fan B."/>
            <person name="Jiang Y."/>
            <person name="Adhikari A."/>
            <person name="Zheng C.-J."/>
            <person name="Schuster L."/>
            <person name="Cowan T.M."/>
            <person name="Smanski M.J."/>
            <person name="Chevrette M.G."/>
            <person name="De Carvalho L.P.S."/>
            <person name="Shen B."/>
        </authorList>
    </citation>
    <scope>NUCLEOTIDE SEQUENCE [LARGE SCALE GENOMIC DNA]</scope>
    <source>
        <strain evidence="6 7">NPDC006488</strain>
    </source>
</reference>
<dbReference type="InterPro" id="IPR050411">
    <property type="entry name" value="AlphaKG_dependent_hydroxylases"/>
</dbReference>
<dbReference type="Gene3D" id="3.60.130.10">
    <property type="entry name" value="Clavaminate synthase-like"/>
    <property type="match status" value="1"/>
</dbReference>
<keyword evidence="2 6" id="KW-0560">Oxidoreductase</keyword>
<name>A0ABW6MAM8_9ACTN</name>
<comment type="cofactor">
    <cofactor evidence="1">
        <name>Fe(2+)</name>
        <dbReference type="ChEBI" id="CHEBI:29033"/>
    </cofactor>
</comment>
<organism evidence="6 7">
    <name type="scientific">Streptomyces hokutonensis</name>
    <dbReference type="NCBI Taxonomy" id="1306990"/>
    <lineage>
        <taxon>Bacteria</taxon>
        <taxon>Bacillati</taxon>
        <taxon>Actinomycetota</taxon>
        <taxon>Actinomycetes</taxon>
        <taxon>Kitasatosporales</taxon>
        <taxon>Streptomycetaceae</taxon>
        <taxon>Streptomyces</taxon>
    </lineage>
</organism>
<accession>A0ABW6MAM8</accession>
<evidence type="ECO:0000313" key="6">
    <source>
        <dbReference type="EMBL" id="MFE9603199.1"/>
    </source>
</evidence>